<feature type="domain" description="Enoyl reductase (ER)" evidence="1">
    <location>
        <begin position="10"/>
        <end position="315"/>
    </location>
</feature>
<protein>
    <submittedName>
        <fullName evidence="2">NADP-dependent oxidoreductase</fullName>
    </submittedName>
</protein>
<evidence type="ECO:0000313" key="2">
    <source>
        <dbReference type="EMBL" id="RTZ48521.1"/>
    </source>
</evidence>
<dbReference type="InterPro" id="IPR013154">
    <property type="entry name" value="ADH-like_N"/>
</dbReference>
<dbReference type="SUPFAM" id="SSF51735">
    <property type="entry name" value="NAD(P)-binding Rossmann-fold domains"/>
    <property type="match status" value="1"/>
</dbReference>
<dbReference type="Pfam" id="PF08240">
    <property type="entry name" value="ADH_N"/>
    <property type="match status" value="1"/>
</dbReference>
<reference evidence="2" key="1">
    <citation type="submission" date="2018-12" db="EMBL/GenBank/DDBJ databases">
        <title>Draft Genome Sequence of Chryseobacterium arthrosphaerae strain ED882-96 Isolated from the Blood of a Patient with Liver Cirrhosis in Taiwan.</title>
        <authorList>
            <person name="Lin J.-N."/>
            <person name="Lai C.-H."/>
            <person name="Yang C.-H."/>
            <person name="Huang Y.-H."/>
        </authorList>
    </citation>
    <scope>NUCLEOTIDE SEQUENCE [LARGE SCALE GENOMIC DNA]</scope>
    <source>
        <strain evidence="2">ED882-96</strain>
        <plasmid evidence="2">unnamed</plasmid>
    </source>
</reference>
<evidence type="ECO:0000259" key="1">
    <source>
        <dbReference type="SMART" id="SM00829"/>
    </source>
</evidence>
<dbReference type="Pfam" id="PF00107">
    <property type="entry name" value="ADH_zinc_N"/>
    <property type="match status" value="1"/>
</dbReference>
<dbReference type="EMBL" id="RYFC01000002">
    <property type="protein sequence ID" value="RTZ48521.1"/>
    <property type="molecule type" value="Genomic_DNA"/>
</dbReference>
<dbReference type="InterPro" id="IPR011032">
    <property type="entry name" value="GroES-like_sf"/>
</dbReference>
<dbReference type="InterPro" id="IPR052585">
    <property type="entry name" value="Lipid_raft_assoc_Zn_ADH"/>
</dbReference>
<dbReference type="SMART" id="SM00829">
    <property type="entry name" value="PKS_ER"/>
    <property type="match status" value="1"/>
</dbReference>
<geneLocation type="plasmid" evidence="2">
    <name>unnamed</name>
</geneLocation>
<dbReference type="Gene3D" id="3.90.180.10">
    <property type="entry name" value="Medium-chain alcohol dehydrogenases, catalytic domain"/>
    <property type="match status" value="1"/>
</dbReference>
<proteinExistence type="predicted"/>
<dbReference type="PANTHER" id="PTHR43482:SF1">
    <property type="entry name" value="PROTEIN AST1-RELATED"/>
    <property type="match status" value="1"/>
</dbReference>
<dbReference type="CDD" id="cd05289">
    <property type="entry name" value="MDR_like_2"/>
    <property type="match status" value="1"/>
</dbReference>
<dbReference type="Gene3D" id="3.40.50.720">
    <property type="entry name" value="NAD(P)-binding Rossmann-like Domain"/>
    <property type="match status" value="1"/>
</dbReference>
<comment type="caution">
    <text evidence="2">The sequence shown here is derived from an EMBL/GenBank/DDBJ whole genome shotgun (WGS) entry which is preliminary data.</text>
</comment>
<dbReference type="InterPro" id="IPR036291">
    <property type="entry name" value="NAD(P)-bd_dom_sf"/>
</dbReference>
<dbReference type="AlphaFoldDB" id="A0A432DY42"/>
<dbReference type="InterPro" id="IPR013149">
    <property type="entry name" value="ADH-like_C"/>
</dbReference>
<keyword evidence="2" id="KW-0614">Plasmid</keyword>
<dbReference type="SUPFAM" id="SSF50129">
    <property type="entry name" value="GroES-like"/>
    <property type="match status" value="1"/>
</dbReference>
<organism evidence="2">
    <name type="scientific">Chryseobacterium arthrosphaerae</name>
    <dbReference type="NCBI Taxonomy" id="651561"/>
    <lineage>
        <taxon>Bacteria</taxon>
        <taxon>Pseudomonadati</taxon>
        <taxon>Bacteroidota</taxon>
        <taxon>Flavobacteriia</taxon>
        <taxon>Flavobacteriales</taxon>
        <taxon>Weeksellaceae</taxon>
        <taxon>Chryseobacterium group</taxon>
        <taxon>Chryseobacterium</taxon>
    </lineage>
</organism>
<dbReference type="PANTHER" id="PTHR43482">
    <property type="entry name" value="PROTEIN AST1-RELATED"/>
    <property type="match status" value="1"/>
</dbReference>
<dbReference type="GO" id="GO:0016491">
    <property type="term" value="F:oxidoreductase activity"/>
    <property type="evidence" value="ECO:0007669"/>
    <property type="project" value="InterPro"/>
</dbReference>
<dbReference type="InterPro" id="IPR020843">
    <property type="entry name" value="ER"/>
</dbReference>
<name>A0A432DY42_9FLAO</name>
<gene>
    <name evidence="2" type="ORF">EJ377_13565</name>
</gene>
<sequence length="332" mass="36668">MKAVILNKNGSLEDGFTEQPKPKDNEVLIQIKASGFNPIDYQMLENELERKLISSPILGRELSGIVVDKGADVTQFNIGDEVFCGSGSMGSNGTYAEYIAVPEAIVALKPENISFEQAASIPSAGITSLQVFNRLKLNPENTLLVTGAAGGVGSFLIKLLLAHNIRKITVTVGSEENRQMLLGLGLKSHQIVNYRDENLIENLLKANNDQPFEYGIDLVGNYMAEVTAEVLKINGTYADVTALVTKDAHEILFNKGTLIMNISNYTYGVVKKYDYYKNSLLEIKKLLENGNILPPQHKIIGDLSLETVLKAHSILKIIRRRAQTRHEKLIKQ</sequence>
<dbReference type="Proteomes" id="UP000276953">
    <property type="component" value="Plasmid unnamed"/>
</dbReference>
<accession>A0A432DY42</accession>